<dbReference type="InterPro" id="IPR028098">
    <property type="entry name" value="Glyco_trans_4-like_N"/>
</dbReference>
<proteinExistence type="predicted"/>
<name>A0ABW4MSC2_9BACI</name>
<sequence>MHICFLAPANSIHTVRWVNSLVERNHKLTLLTMHQQEEHKIDSRVQIIILPYPAPLGYYLNALKAKKIISELKPDILNTHYASGYGTLSRFINYKPTLLSVWGSDVYDFPYESSSKRKILMKNLRVADRLASTSHVMKKQTEQFCPKEMKIEVTPFGVDMNRFKPSKEGKHDNNITIGMIKALETKYGPEYLIEGVHLLLNRLQEEYKYAIADQIKLLIIGKGSQLQELQDLVKEYQMEDIVSFTGAVPHTEVPSYLNKLDIYCAPSTLDSESFGVAIVEASASGIPVIVSNVGGLPEVVKDEETGFVVEPKNAKEIAEKLYELVMDEEKRERLGNQGRIYTQSLYDWEKNVSVMESIYKDMTSR</sequence>
<dbReference type="Pfam" id="PF13477">
    <property type="entry name" value="Glyco_trans_4_2"/>
    <property type="match status" value="1"/>
</dbReference>
<keyword evidence="4" id="KW-1185">Reference proteome</keyword>
<dbReference type="InterPro" id="IPR050194">
    <property type="entry name" value="Glycosyltransferase_grp1"/>
</dbReference>
<comment type="caution">
    <text evidence="3">The sequence shown here is derived from an EMBL/GenBank/DDBJ whole genome shotgun (WGS) entry which is preliminary data.</text>
</comment>
<dbReference type="InterPro" id="IPR001296">
    <property type="entry name" value="Glyco_trans_1"/>
</dbReference>
<accession>A0ABW4MSC2</accession>
<protein>
    <submittedName>
        <fullName evidence="3">Glycosyltransferase</fullName>
        <ecNumber evidence="3">2.4.-.-</ecNumber>
    </submittedName>
</protein>
<feature type="domain" description="Glycosyl transferase family 1" evidence="1">
    <location>
        <begin position="164"/>
        <end position="339"/>
    </location>
</feature>
<evidence type="ECO:0000313" key="4">
    <source>
        <dbReference type="Proteomes" id="UP001597227"/>
    </source>
</evidence>
<keyword evidence="3" id="KW-0328">Glycosyltransferase</keyword>
<keyword evidence="3" id="KW-0808">Transferase</keyword>
<dbReference type="PANTHER" id="PTHR45947:SF3">
    <property type="entry name" value="SULFOQUINOVOSYL TRANSFERASE SQD2"/>
    <property type="match status" value="1"/>
</dbReference>
<gene>
    <name evidence="3" type="ORF">ACFSFW_15190</name>
</gene>
<dbReference type="Pfam" id="PF00534">
    <property type="entry name" value="Glycos_transf_1"/>
    <property type="match status" value="1"/>
</dbReference>
<organism evidence="3 4">
    <name type="scientific">Fredinandcohnia salidurans</name>
    <dbReference type="NCBI Taxonomy" id="2595041"/>
    <lineage>
        <taxon>Bacteria</taxon>
        <taxon>Bacillati</taxon>
        <taxon>Bacillota</taxon>
        <taxon>Bacilli</taxon>
        <taxon>Bacillales</taxon>
        <taxon>Bacillaceae</taxon>
        <taxon>Fredinandcohnia</taxon>
    </lineage>
</organism>
<dbReference type="Proteomes" id="UP001597227">
    <property type="component" value="Unassembled WGS sequence"/>
</dbReference>
<dbReference type="GO" id="GO:0016757">
    <property type="term" value="F:glycosyltransferase activity"/>
    <property type="evidence" value="ECO:0007669"/>
    <property type="project" value="UniProtKB-KW"/>
</dbReference>
<dbReference type="EC" id="2.4.-.-" evidence="3"/>
<dbReference type="PANTHER" id="PTHR45947">
    <property type="entry name" value="SULFOQUINOVOSYL TRANSFERASE SQD2"/>
    <property type="match status" value="1"/>
</dbReference>
<dbReference type="EMBL" id="JBHUEK010000025">
    <property type="protein sequence ID" value="MFD1780009.1"/>
    <property type="molecule type" value="Genomic_DNA"/>
</dbReference>
<evidence type="ECO:0000259" key="1">
    <source>
        <dbReference type="Pfam" id="PF00534"/>
    </source>
</evidence>
<dbReference type="RefSeq" id="WP_388039485.1">
    <property type="nucleotide sequence ID" value="NZ_JBHUEK010000025.1"/>
</dbReference>
<evidence type="ECO:0000259" key="2">
    <source>
        <dbReference type="Pfam" id="PF13477"/>
    </source>
</evidence>
<feature type="domain" description="Glycosyltransferase subfamily 4-like N-terminal" evidence="2">
    <location>
        <begin position="2"/>
        <end position="134"/>
    </location>
</feature>
<dbReference type="SUPFAM" id="SSF53756">
    <property type="entry name" value="UDP-Glycosyltransferase/glycogen phosphorylase"/>
    <property type="match status" value="1"/>
</dbReference>
<reference evidence="4" key="1">
    <citation type="journal article" date="2019" name="Int. J. Syst. Evol. Microbiol.">
        <title>The Global Catalogue of Microorganisms (GCM) 10K type strain sequencing project: providing services to taxonomists for standard genome sequencing and annotation.</title>
        <authorList>
            <consortium name="The Broad Institute Genomics Platform"/>
            <consortium name="The Broad Institute Genome Sequencing Center for Infectious Disease"/>
            <person name="Wu L."/>
            <person name="Ma J."/>
        </authorList>
    </citation>
    <scope>NUCLEOTIDE SEQUENCE [LARGE SCALE GENOMIC DNA]</scope>
    <source>
        <strain evidence="4">CCUG 15531</strain>
    </source>
</reference>
<dbReference type="Gene3D" id="3.40.50.2000">
    <property type="entry name" value="Glycogen Phosphorylase B"/>
    <property type="match status" value="2"/>
</dbReference>
<evidence type="ECO:0000313" key="3">
    <source>
        <dbReference type="EMBL" id="MFD1780009.1"/>
    </source>
</evidence>